<keyword evidence="3" id="KW-0418">Kinase</keyword>
<evidence type="ECO:0000256" key="1">
    <source>
        <dbReference type="ARBA" id="ARBA00010164"/>
    </source>
</evidence>
<dbReference type="AlphaFoldDB" id="A0AA46TG78"/>
<feature type="domain" description="HipA-like C-terminal" evidence="4">
    <location>
        <begin position="158"/>
        <end position="381"/>
    </location>
</feature>
<dbReference type="KEGG" id="sgrg:L0C25_19385"/>
<reference evidence="6" key="1">
    <citation type="submission" date="2022-01" db="EMBL/GenBank/DDBJ databases">
        <title>Nocardioidaceae gen. sp. A5X3R13.</title>
        <authorList>
            <person name="Lopez Marin M.A."/>
            <person name="Uhlik O."/>
        </authorList>
    </citation>
    <scope>NUCLEOTIDE SEQUENCE</scope>
    <source>
        <strain evidence="6">A5X3R13</strain>
    </source>
</reference>
<organism evidence="6 7">
    <name type="scientific">Solicola gregarius</name>
    <dbReference type="NCBI Taxonomy" id="2908642"/>
    <lineage>
        <taxon>Bacteria</taxon>
        <taxon>Bacillati</taxon>
        <taxon>Actinomycetota</taxon>
        <taxon>Actinomycetes</taxon>
        <taxon>Propionibacteriales</taxon>
        <taxon>Nocardioidaceae</taxon>
        <taxon>Solicola</taxon>
    </lineage>
</organism>
<name>A0AA46TG78_9ACTN</name>
<dbReference type="PANTHER" id="PTHR37419">
    <property type="entry name" value="SERINE/THREONINE-PROTEIN KINASE TOXIN HIPA"/>
    <property type="match status" value="1"/>
</dbReference>
<dbReference type="PANTHER" id="PTHR37419:SF1">
    <property type="entry name" value="SERINE_THREONINE-PROTEIN KINASE TOXIN HIPA"/>
    <property type="match status" value="1"/>
</dbReference>
<sequence length="412" mass="44352">MSESSAESTPAPADYTEVQRADVYKAGRLAAHLERVSGGVEFRYDDDWLAGGGPPVATSLPPTRDPTLTASGAVPAFFAGLLPEGRRLSALRRSVKTSADDELSLVLAVGTDVIGDVQVVPEGVAPQRAGGRVRVDDFTEIRFRTLLEGLDIDVDRTGLPGVQDKASLTMLNVPVSTAGSSYLLKLSPPEYPYVVENEHFFLAAARGSGLTVADADVVHDADGEPGLVVRRFDRVRMDDGEPRALAVEDGCQVLGLHPEAKYRISTERVFTRLCSLCEAPIPAARTLLSQLAFAYVSGNGDAHAKNFSILQDIRGRWMPSPAYDMPTTLPYGDTTLALSIAGKRDGNVSAKRFVALGVELGLPERAARRVVVDVADAVDTWIDGVDDLPFDGGRRAKLKKTIAQRQRMLRGR</sequence>
<dbReference type="Proteomes" id="UP001164390">
    <property type="component" value="Chromosome"/>
</dbReference>
<keyword evidence="7" id="KW-1185">Reference proteome</keyword>
<dbReference type="Pfam" id="PF07804">
    <property type="entry name" value="HipA_C"/>
    <property type="match status" value="1"/>
</dbReference>
<evidence type="ECO:0000256" key="3">
    <source>
        <dbReference type="ARBA" id="ARBA00022777"/>
    </source>
</evidence>
<evidence type="ECO:0000313" key="7">
    <source>
        <dbReference type="Proteomes" id="UP001164390"/>
    </source>
</evidence>
<protein>
    <submittedName>
        <fullName evidence="6">HipA domain-containing protein</fullName>
    </submittedName>
</protein>
<proteinExistence type="inferred from homology"/>
<dbReference type="RefSeq" id="WP_271633433.1">
    <property type="nucleotide sequence ID" value="NZ_CP094970.1"/>
</dbReference>
<evidence type="ECO:0000259" key="5">
    <source>
        <dbReference type="Pfam" id="PF13657"/>
    </source>
</evidence>
<dbReference type="EMBL" id="CP094970">
    <property type="protein sequence ID" value="UYM04675.1"/>
    <property type="molecule type" value="Genomic_DNA"/>
</dbReference>
<feature type="domain" description="HipA N-terminal subdomain 1" evidence="5">
    <location>
        <begin position="22"/>
        <end position="119"/>
    </location>
</feature>
<dbReference type="Pfam" id="PF13657">
    <property type="entry name" value="Couple_hipA"/>
    <property type="match status" value="1"/>
</dbReference>
<dbReference type="InterPro" id="IPR012893">
    <property type="entry name" value="HipA-like_C"/>
</dbReference>
<dbReference type="InterPro" id="IPR052028">
    <property type="entry name" value="HipA_Ser/Thr_kinase"/>
</dbReference>
<dbReference type="Gene3D" id="1.10.1070.20">
    <property type="match status" value="1"/>
</dbReference>
<gene>
    <name evidence="6" type="ORF">L0C25_19385</name>
</gene>
<dbReference type="NCBIfam" id="TIGR03071">
    <property type="entry name" value="couple_hipA"/>
    <property type="match status" value="1"/>
</dbReference>
<comment type="similarity">
    <text evidence="1">Belongs to the HipA Ser/Thr kinase family.</text>
</comment>
<dbReference type="InterPro" id="IPR017508">
    <property type="entry name" value="HipA_N1"/>
</dbReference>
<evidence type="ECO:0000259" key="4">
    <source>
        <dbReference type="Pfam" id="PF07804"/>
    </source>
</evidence>
<dbReference type="GO" id="GO:0004674">
    <property type="term" value="F:protein serine/threonine kinase activity"/>
    <property type="evidence" value="ECO:0007669"/>
    <property type="project" value="TreeGrafter"/>
</dbReference>
<evidence type="ECO:0000256" key="2">
    <source>
        <dbReference type="ARBA" id="ARBA00022679"/>
    </source>
</evidence>
<keyword evidence="2" id="KW-0808">Transferase</keyword>
<dbReference type="GO" id="GO:0005829">
    <property type="term" value="C:cytosol"/>
    <property type="evidence" value="ECO:0007669"/>
    <property type="project" value="TreeGrafter"/>
</dbReference>
<accession>A0AA46TG78</accession>
<evidence type="ECO:0000313" key="6">
    <source>
        <dbReference type="EMBL" id="UYM04675.1"/>
    </source>
</evidence>